<gene>
    <name evidence="1" type="ORF">SAMN05216207_10803</name>
</gene>
<evidence type="ECO:0000313" key="1">
    <source>
        <dbReference type="EMBL" id="SFO53376.1"/>
    </source>
</evidence>
<dbReference type="EMBL" id="FOUY01000080">
    <property type="protein sequence ID" value="SFO53376.1"/>
    <property type="molecule type" value="Genomic_DNA"/>
</dbReference>
<sequence length="116" mass="12883">MLFAIRGSELRNCQLDYWPAMSGGIVLEWSDGPNAREAREALMLDLVDSGVALCADDLTLDPDRFGHSGENVVHMCIDDVPVEFRAQGPVGWSAFVENNREAMRRMLRDKGWDGAA</sequence>
<dbReference type="AlphaFoldDB" id="A0A1I5HZR9"/>
<reference evidence="1 2" key="1">
    <citation type="submission" date="2016-10" db="EMBL/GenBank/DDBJ databases">
        <authorList>
            <person name="de Groot N.N."/>
        </authorList>
    </citation>
    <scope>NUCLEOTIDE SEQUENCE [LARGE SCALE GENOMIC DNA]</scope>
    <source>
        <strain evidence="1 2">CGMCC 4.1877</strain>
    </source>
</reference>
<accession>A0A1I5HZR9</accession>
<organism evidence="1 2">
    <name type="scientific">Pseudonocardia ammonioxydans</name>
    <dbReference type="NCBI Taxonomy" id="260086"/>
    <lineage>
        <taxon>Bacteria</taxon>
        <taxon>Bacillati</taxon>
        <taxon>Actinomycetota</taxon>
        <taxon>Actinomycetes</taxon>
        <taxon>Pseudonocardiales</taxon>
        <taxon>Pseudonocardiaceae</taxon>
        <taxon>Pseudonocardia</taxon>
    </lineage>
</organism>
<dbReference type="Proteomes" id="UP000199614">
    <property type="component" value="Unassembled WGS sequence"/>
</dbReference>
<protein>
    <submittedName>
        <fullName evidence="1">Uncharacterized protein</fullName>
    </submittedName>
</protein>
<keyword evidence="2" id="KW-1185">Reference proteome</keyword>
<proteinExistence type="predicted"/>
<evidence type="ECO:0000313" key="2">
    <source>
        <dbReference type="Proteomes" id="UP000199614"/>
    </source>
</evidence>
<name>A0A1I5HZR9_PSUAM</name>
<dbReference type="STRING" id="260086.SAMN05216207_10803"/>